<dbReference type="EMBL" id="FQYT01000024">
    <property type="protein sequence ID" value="SHJ51754.1"/>
    <property type="molecule type" value="Genomic_DNA"/>
</dbReference>
<keyword evidence="3" id="KW-1185">Reference proteome</keyword>
<reference evidence="2 3" key="1">
    <citation type="submission" date="2016-11" db="EMBL/GenBank/DDBJ databases">
        <authorList>
            <person name="Jaros S."/>
            <person name="Januszkiewicz K."/>
            <person name="Wedrychowicz H."/>
        </authorList>
    </citation>
    <scope>NUCLEOTIDE SEQUENCE [LARGE SCALE GENOMIC DNA]</scope>
    <source>
        <strain evidence="2 3">DSM 15970</strain>
    </source>
</reference>
<accession>A0A1M6JYJ3</accession>
<gene>
    <name evidence="2" type="ORF">SAMN02745691_02088</name>
</gene>
<dbReference type="RefSeq" id="WP_073994350.1">
    <property type="nucleotide sequence ID" value="NZ_FQYT01000024.1"/>
</dbReference>
<dbReference type="OrthoDB" id="89777at2"/>
<dbReference type="InterPro" id="IPR003032">
    <property type="entry name" value="Ryanodine_rcpt"/>
</dbReference>
<evidence type="ECO:0000313" key="2">
    <source>
        <dbReference type="EMBL" id="SHJ51754.1"/>
    </source>
</evidence>
<dbReference type="Gene3D" id="6.20.350.10">
    <property type="match status" value="1"/>
</dbReference>
<evidence type="ECO:0000259" key="1">
    <source>
        <dbReference type="Pfam" id="PF02026"/>
    </source>
</evidence>
<proteinExistence type="predicted"/>
<name>A0A1M6JYJ3_9FIRM</name>
<dbReference type="Proteomes" id="UP000184342">
    <property type="component" value="Unassembled WGS sequence"/>
</dbReference>
<sequence>MGLSLNDIRKFFSTLALDGDGKNGQFHKVYIRQTVEAFLDNENGDTALRVYMSFCYAYRFSQRGDTFIDLLDMMKNYEEGTGSLVRKQRDHYIHSVNVFLLGLCMYSRNSSLRNYFGQDTKAGMYFSSVQEEFFFRWGLASLFHDIGYPVEIISKQLEMFFENAADIPGSTSPKIQAQVFISNFDSFNTLSEWAGNGSAPDSVVNPRKALDIIAVSLHERLGLDFARIKELLDGLPENMRKSGFVDHGFFSALIILRWYASLIQQNGINSSIFPSVIDSASAIFLHNYYGNILIKEFAGIGPLKASAHPLAYLLILCDELQEWHRETYTRTDKADFVACVANIEISNDRLSVQYHMERFESSDESRDLCCSFKEKKRNIICERLDMGALFMEGFLLDAVINFGSEPAVKIRMPLRQLVSNIEALAKASHTQYLKEMVRKGKTGPAAVAWEALGEDEVMQNFRQASAIVDKLAIVNCGFASPDILVRAVESFTEDEIEAMAVWEHADWVREHVKNGWVYAAVRDDEKKSHPCLIPWDKLPEEYREFNRENVRNIIPLLQSIGLKVYRL</sequence>
<feature type="domain" description="Ryanodine receptor Ryr" evidence="1">
    <location>
        <begin position="493"/>
        <end position="564"/>
    </location>
</feature>
<protein>
    <submittedName>
        <fullName evidence="2">RyR domain-containing protein</fullName>
    </submittedName>
</protein>
<dbReference type="Pfam" id="PF02026">
    <property type="entry name" value="RyR"/>
    <property type="match status" value="1"/>
</dbReference>
<dbReference type="AlphaFoldDB" id="A0A1M6JYJ3"/>
<organism evidence="2 3">
    <name type="scientific">Parasporobacterium paucivorans DSM 15970</name>
    <dbReference type="NCBI Taxonomy" id="1122934"/>
    <lineage>
        <taxon>Bacteria</taxon>
        <taxon>Bacillati</taxon>
        <taxon>Bacillota</taxon>
        <taxon>Clostridia</taxon>
        <taxon>Lachnospirales</taxon>
        <taxon>Lachnospiraceae</taxon>
        <taxon>Parasporobacterium</taxon>
    </lineage>
</organism>
<evidence type="ECO:0000313" key="3">
    <source>
        <dbReference type="Proteomes" id="UP000184342"/>
    </source>
</evidence>
<dbReference type="STRING" id="1122934.SAMN02745691_02088"/>